<evidence type="ECO:0000313" key="7">
    <source>
        <dbReference type="Proteomes" id="UP000735302"/>
    </source>
</evidence>
<dbReference type="Pfam" id="PF04548">
    <property type="entry name" value="AIG1"/>
    <property type="match status" value="5"/>
</dbReference>
<dbReference type="InterPro" id="IPR006703">
    <property type="entry name" value="G_AIG1"/>
</dbReference>
<feature type="domain" description="AIG1-type G" evidence="5">
    <location>
        <begin position="1304"/>
        <end position="1513"/>
    </location>
</feature>
<protein>
    <submittedName>
        <fullName evidence="6">GTPase imap family member 8-like isoform x3</fullName>
    </submittedName>
</protein>
<keyword evidence="3" id="KW-0342">GTP-binding</keyword>
<evidence type="ECO:0000259" key="5">
    <source>
        <dbReference type="PROSITE" id="PS51720"/>
    </source>
</evidence>
<reference evidence="6 7" key="1">
    <citation type="journal article" date="2021" name="Elife">
        <title>Chloroplast acquisition without the gene transfer in kleptoplastic sea slugs, Plakobranchus ocellatus.</title>
        <authorList>
            <person name="Maeda T."/>
            <person name="Takahashi S."/>
            <person name="Yoshida T."/>
            <person name="Shimamura S."/>
            <person name="Takaki Y."/>
            <person name="Nagai Y."/>
            <person name="Toyoda A."/>
            <person name="Suzuki Y."/>
            <person name="Arimoto A."/>
            <person name="Ishii H."/>
            <person name="Satoh N."/>
            <person name="Nishiyama T."/>
            <person name="Hasebe M."/>
            <person name="Maruyama T."/>
            <person name="Minagawa J."/>
            <person name="Obokata J."/>
            <person name="Shigenobu S."/>
        </authorList>
    </citation>
    <scope>NUCLEOTIDE SEQUENCE [LARGE SCALE GENOMIC DNA]</scope>
</reference>
<dbReference type="PANTHER" id="PTHR10903:SF184">
    <property type="entry name" value="GTP-BINDING PROTEIN A"/>
    <property type="match status" value="1"/>
</dbReference>
<feature type="domain" description="AIG1-type G" evidence="5">
    <location>
        <begin position="444"/>
        <end position="653"/>
    </location>
</feature>
<feature type="domain" description="AIG1-type G" evidence="5">
    <location>
        <begin position="765"/>
        <end position="984"/>
    </location>
</feature>
<keyword evidence="2" id="KW-0547">Nucleotide-binding</keyword>
<comment type="similarity">
    <text evidence="1">Belongs to the TRAFAC class TrmE-Era-EngA-EngB-Septin-like GTPase superfamily. AIG1/Toc34/Toc159-like paraseptin GTPase family. IAN subfamily.</text>
</comment>
<feature type="compositionally biased region" description="Polar residues" evidence="4">
    <location>
        <begin position="996"/>
        <end position="1012"/>
    </location>
</feature>
<dbReference type="PROSITE" id="PS51720">
    <property type="entry name" value="G_AIG1"/>
    <property type="match status" value="5"/>
</dbReference>
<feature type="domain" description="AIG1-type G" evidence="5">
    <location>
        <begin position="1091"/>
        <end position="1300"/>
    </location>
</feature>
<accession>A0AAV4CDG9</accession>
<evidence type="ECO:0000313" key="6">
    <source>
        <dbReference type="EMBL" id="GFO33371.1"/>
    </source>
</evidence>
<keyword evidence="7" id="KW-1185">Reference proteome</keyword>
<feature type="compositionally biased region" description="Polar residues" evidence="4">
    <location>
        <begin position="320"/>
        <end position="338"/>
    </location>
</feature>
<dbReference type="SUPFAM" id="SSF52540">
    <property type="entry name" value="P-loop containing nucleoside triphosphate hydrolases"/>
    <property type="match status" value="5"/>
</dbReference>
<dbReference type="EMBL" id="BLXT01006771">
    <property type="protein sequence ID" value="GFO33371.1"/>
    <property type="molecule type" value="Genomic_DNA"/>
</dbReference>
<gene>
    <name evidence="6" type="ORF">PoB_005987600</name>
</gene>
<name>A0AAV4CDG9_9GAST</name>
<dbReference type="Proteomes" id="UP000735302">
    <property type="component" value="Unassembled WGS sequence"/>
</dbReference>
<feature type="domain" description="AIG1-type G" evidence="5">
    <location>
        <begin position="118"/>
        <end position="335"/>
    </location>
</feature>
<evidence type="ECO:0000256" key="3">
    <source>
        <dbReference type="ARBA" id="ARBA00023134"/>
    </source>
</evidence>
<dbReference type="GO" id="GO:0005525">
    <property type="term" value="F:GTP binding"/>
    <property type="evidence" value="ECO:0007669"/>
    <property type="project" value="UniProtKB-KW"/>
</dbReference>
<sequence>MEEEVSQSQPESTFVDVLDITVTGESSTCDTLSGSEVLPTISSVSAVTKTGQRELDALESWQFESGDGQGVVDLDTGLSLDAPEANIPKLNDEEMTEGSLTRHVAQDNMDNKVSKSEPKTIFIHLLGKTGSGKSSTGNTLLCRKVFPTTSSLSAVTKTIQREQDTLGSKLIEVVDGPGVVDLDTGLSKDAFQMFQKVIEENLDSAHVFLIICRYGERFTEEDQAVVRHLVDTYGENVLKEHCIVVATCEDNFVRDTEDENLTFSQWCENQTGAFADLRTGCENRVLSVDNHAKDRKFIDALEAEIGKLKDEEMTGRSLTRNIGQDNMDSKVSQSQPESTLDHLIDNTDTGESFIRNRALDSKELPTIPSVSYVTKSIQREEDTLRSQQIEQVDGPGVVDADTGLRLDALEAKISKLNHEEMTAKSLTKNVAQGSVDNKVSKSRPRTIFIHLLGKTGSGKSSTGNTLLRRKVFPTRASLSAVTKTIQREQGSLGSKLIEVIDGPGVVDLDTGLSNEAFQMFRNIIEENLDSAHVFLIVCRYGERFTEEDQAVVRQLVDTYGEKVLKEHCIVVATCGDNFVRDTEDEKLTFLQWCENQTGAFAELRDQCEKRVLSVDNRAKDGKFKDVLEAAIATLSYEKMIGRFFTRNIEQDSMDSKVSQSQPESTLDHLIDNTNTGESFIRNRALDSKELPTIPSVSYVTKSIQREEDTLRSQQIEQVDGPGAVDADTGLRLDAPEAKIPKLNHEEMTAKSSTKNLAQDSMDNKSKTTFIHLLGKTGSGKSSTGNTLLGRKVFPTTSSLSAVTKTIQRELGTLGSKLIEVIDGPGVVDLDTGLSQDAFQMFQNIIKENMDSAHVFLIVCRYGERFTEEDQAVVRHLVDTYGENVLKERCIVVATCGDNFARDTDDEDLTFSQWCENQTGAFADLRTQCEKRVLSVDNHAKDGKFKDALESEITKLSYEKMTGRSLTRNIAQGSMDSKVSQSRPETAFGHVLDKTGTGESSTSDTPLGSKVLPTTSSVSAVTKTGQREKDTLVSRQKEVVYERGFVHLDSGLIQDTLGAEIPKLSYEEMTGRSLTSNIAQDKMDNEVSQSQPQTTFIHLLGKTGTGKSSTGNTLLGTKVFPIKASLSAVTKTIQRGQGILGSRQIKVVDGPGVVDLDTGLSQDAFQMFQKVIEENLDSAHVFLIVCRYGERFTEEDQAVISYLRKTYGQRVLKEHGVVVFTCEDIFVRGTKDENLTFSQWCENQTGAFADLRALCENRVLSVDNYAKDRKFKDALQAEIDKLSYERMTGRSLTRHIAQDIMDSKSRTAFVHLLGKTGTGKSSTGNTILGTKVFSTKSSLSAVTKTIQTAKGTLGSRPIEVVDGPGVVDLDTGLSQDAFQMFQKVIEENLDSAHVFLIVCRYGERFTEEDQAVIHHLKDIYGQRVLKEHGVVVLTCGDNFVRDTEDENLTFSQWCENQTGAFADLRTLCEKRVLSVDNYAKDEKFRDALESEITKLSYEKMTGRSLTRNIAQSSSVDENETCKSKKRDVCNIAVMQGHNIPGKRICYTKPQEPQERWWDNCTII</sequence>
<dbReference type="PANTHER" id="PTHR10903">
    <property type="entry name" value="GTPASE, IMAP FAMILY MEMBER-RELATED"/>
    <property type="match status" value="1"/>
</dbReference>
<dbReference type="InterPro" id="IPR045058">
    <property type="entry name" value="GIMA/IAN/Toc"/>
</dbReference>
<proteinExistence type="inferred from homology"/>
<organism evidence="6 7">
    <name type="scientific">Plakobranchus ocellatus</name>
    <dbReference type="NCBI Taxonomy" id="259542"/>
    <lineage>
        <taxon>Eukaryota</taxon>
        <taxon>Metazoa</taxon>
        <taxon>Spiralia</taxon>
        <taxon>Lophotrochozoa</taxon>
        <taxon>Mollusca</taxon>
        <taxon>Gastropoda</taxon>
        <taxon>Heterobranchia</taxon>
        <taxon>Euthyneura</taxon>
        <taxon>Panpulmonata</taxon>
        <taxon>Sacoglossa</taxon>
        <taxon>Placobranchoidea</taxon>
        <taxon>Plakobranchidae</taxon>
        <taxon>Plakobranchus</taxon>
    </lineage>
</organism>
<feature type="region of interest" description="Disordered" evidence="4">
    <location>
        <begin position="320"/>
        <end position="345"/>
    </location>
</feature>
<evidence type="ECO:0000256" key="4">
    <source>
        <dbReference type="SAM" id="MobiDB-lite"/>
    </source>
</evidence>
<evidence type="ECO:0000256" key="2">
    <source>
        <dbReference type="ARBA" id="ARBA00022741"/>
    </source>
</evidence>
<comment type="caution">
    <text evidence="6">The sequence shown here is derived from an EMBL/GenBank/DDBJ whole genome shotgun (WGS) entry which is preliminary data.</text>
</comment>
<dbReference type="InterPro" id="IPR027417">
    <property type="entry name" value="P-loop_NTPase"/>
</dbReference>
<dbReference type="Gene3D" id="3.40.50.300">
    <property type="entry name" value="P-loop containing nucleotide triphosphate hydrolases"/>
    <property type="match status" value="5"/>
</dbReference>
<evidence type="ECO:0000256" key="1">
    <source>
        <dbReference type="ARBA" id="ARBA00008535"/>
    </source>
</evidence>
<feature type="region of interest" description="Disordered" evidence="4">
    <location>
        <begin position="989"/>
        <end position="1012"/>
    </location>
</feature>